<keyword evidence="1" id="KW-0238">DNA-binding</keyword>
<keyword evidence="6" id="KW-1185">Reference proteome</keyword>
<protein>
    <recommendedName>
        <fullName evidence="4">KN homeodomain domain-containing protein</fullName>
    </recommendedName>
</protein>
<dbReference type="Pfam" id="PF05920">
    <property type="entry name" value="Homeobox_KN"/>
    <property type="match status" value="1"/>
</dbReference>
<evidence type="ECO:0000256" key="1">
    <source>
        <dbReference type="ARBA" id="ARBA00023125"/>
    </source>
</evidence>
<comment type="caution">
    <text evidence="5">The sequence shown here is derived from an EMBL/GenBank/DDBJ whole genome shotgun (WGS) entry which is preliminary data.</text>
</comment>
<proteinExistence type="predicted"/>
<sequence length="135" mass="16233">MSLSLSIHAEQRKQFVCQQVNELQALFHKWINSNNLNEDMHQVLENEVKLYQQHLIIKDQNQLQEKKSRQFSKLSNINLKDWLYKHFSYPSPTKEQTIQLSEKSNLTCKQVFLRIQQLDLNLVYQFKSQNKQQNL</sequence>
<feature type="domain" description="KN homeodomain" evidence="4">
    <location>
        <begin position="82"/>
        <end position="111"/>
    </location>
</feature>
<evidence type="ECO:0000259" key="4">
    <source>
        <dbReference type="Pfam" id="PF05920"/>
    </source>
</evidence>
<organism evidence="5 6">
    <name type="scientific">Paramecium octaurelia</name>
    <dbReference type="NCBI Taxonomy" id="43137"/>
    <lineage>
        <taxon>Eukaryota</taxon>
        <taxon>Sar</taxon>
        <taxon>Alveolata</taxon>
        <taxon>Ciliophora</taxon>
        <taxon>Intramacronucleata</taxon>
        <taxon>Oligohymenophorea</taxon>
        <taxon>Peniculida</taxon>
        <taxon>Parameciidae</taxon>
        <taxon>Paramecium</taxon>
    </lineage>
</organism>
<dbReference type="EMBL" id="CAJJDP010000007">
    <property type="protein sequence ID" value="CAD8137107.1"/>
    <property type="molecule type" value="Genomic_DNA"/>
</dbReference>
<name>A0A8S1SC97_PAROT</name>
<accession>A0A8S1SC97</accession>
<gene>
    <name evidence="5" type="ORF">POCTA_138.1.T0080193</name>
</gene>
<evidence type="ECO:0000313" key="5">
    <source>
        <dbReference type="EMBL" id="CAD8137107.1"/>
    </source>
</evidence>
<dbReference type="AlphaFoldDB" id="A0A8S1SC97"/>
<dbReference type="GO" id="GO:0003677">
    <property type="term" value="F:DNA binding"/>
    <property type="evidence" value="ECO:0007669"/>
    <property type="project" value="UniProtKB-KW"/>
</dbReference>
<evidence type="ECO:0000256" key="2">
    <source>
        <dbReference type="ARBA" id="ARBA00023155"/>
    </source>
</evidence>
<dbReference type="OrthoDB" id="10056939at2759"/>
<keyword evidence="2" id="KW-0371">Homeobox</keyword>
<evidence type="ECO:0000256" key="3">
    <source>
        <dbReference type="ARBA" id="ARBA00023242"/>
    </source>
</evidence>
<dbReference type="Proteomes" id="UP000683925">
    <property type="component" value="Unassembled WGS sequence"/>
</dbReference>
<evidence type="ECO:0000313" key="6">
    <source>
        <dbReference type="Proteomes" id="UP000683925"/>
    </source>
</evidence>
<dbReference type="GO" id="GO:0006355">
    <property type="term" value="P:regulation of DNA-templated transcription"/>
    <property type="evidence" value="ECO:0007669"/>
    <property type="project" value="InterPro"/>
</dbReference>
<dbReference type="InterPro" id="IPR008422">
    <property type="entry name" value="KN_HD"/>
</dbReference>
<keyword evidence="3" id="KW-0539">Nucleus</keyword>
<reference evidence="5" key="1">
    <citation type="submission" date="2021-01" db="EMBL/GenBank/DDBJ databases">
        <authorList>
            <consortium name="Genoscope - CEA"/>
            <person name="William W."/>
        </authorList>
    </citation>
    <scope>NUCLEOTIDE SEQUENCE</scope>
</reference>